<evidence type="ECO:0000313" key="2">
    <source>
        <dbReference type="EMBL" id="ADO70276.1"/>
    </source>
</evidence>
<dbReference type="KEGG" id="sur:STAUR_2472"/>
<sequence length="89" mass="10068">MLHPHEKELRDAREAWRDPQVREAYRERSQGERLINEGVRHGGRNARAFGLRAAQLQVHAIALAHNLRLLARTLATQAEAESKAAKRAA</sequence>
<feature type="domain" description="Transposase DDE" evidence="1">
    <location>
        <begin position="5"/>
        <end position="70"/>
    </location>
</feature>
<dbReference type="Proteomes" id="UP000001351">
    <property type="component" value="Chromosome"/>
</dbReference>
<dbReference type="HOGENOM" id="CLU_2453194_0_0_7"/>
<accession>E3FGE1</accession>
<keyword evidence="3" id="KW-1185">Reference proteome</keyword>
<protein>
    <recommendedName>
        <fullName evidence="1">Transposase DDE domain-containing protein</fullName>
    </recommendedName>
</protein>
<reference evidence="2 3" key="1">
    <citation type="journal article" date="2011" name="Mol. Biol. Evol.">
        <title>Comparative genomic analysis of fruiting body formation in Myxococcales.</title>
        <authorList>
            <person name="Huntley S."/>
            <person name="Hamann N."/>
            <person name="Wegener-Feldbrugge S."/>
            <person name="Treuner-Lange A."/>
            <person name="Kube M."/>
            <person name="Reinhardt R."/>
            <person name="Klages S."/>
            <person name="Muller R."/>
            <person name="Ronning C.M."/>
            <person name="Nierman W.C."/>
            <person name="Sogaard-Andersen L."/>
        </authorList>
    </citation>
    <scope>NUCLEOTIDE SEQUENCE [LARGE SCALE GENOMIC DNA]</scope>
    <source>
        <strain evidence="2 3">DW4/3-1</strain>
    </source>
</reference>
<evidence type="ECO:0000313" key="3">
    <source>
        <dbReference type="Proteomes" id="UP000001351"/>
    </source>
</evidence>
<dbReference type="Pfam" id="PF13751">
    <property type="entry name" value="DDE_Tnp_1_6"/>
    <property type="match status" value="1"/>
</dbReference>
<organism evidence="2 3">
    <name type="scientific">Stigmatella aurantiaca (strain DW4/3-1)</name>
    <dbReference type="NCBI Taxonomy" id="378806"/>
    <lineage>
        <taxon>Bacteria</taxon>
        <taxon>Pseudomonadati</taxon>
        <taxon>Myxococcota</taxon>
        <taxon>Myxococcia</taxon>
        <taxon>Myxococcales</taxon>
        <taxon>Cystobacterineae</taxon>
        <taxon>Archangiaceae</taxon>
        <taxon>Stigmatella</taxon>
    </lineage>
</organism>
<evidence type="ECO:0000259" key="1">
    <source>
        <dbReference type="Pfam" id="PF13751"/>
    </source>
</evidence>
<name>E3FGE1_STIAD</name>
<dbReference type="AlphaFoldDB" id="E3FGE1"/>
<gene>
    <name evidence="2" type="ordered locus">STAUR_2472</name>
</gene>
<dbReference type="EMBL" id="CP002271">
    <property type="protein sequence ID" value="ADO70276.1"/>
    <property type="molecule type" value="Genomic_DNA"/>
</dbReference>
<dbReference type="InterPro" id="IPR025668">
    <property type="entry name" value="Tnp_DDE_dom"/>
</dbReference>
<dbReference type="STRING" id="378806.STAUR_2472"/>
<proteinExistence type="predicted"/>